<organism evidence="2 3">
    <name type="scientific">Morchella conica CCBAS932</name>
    <dbReference type="NCBI Taxonomy" id="1392247"/>
    <lineage>
        <taxon>Eukaryota</taxon>
        <taxon>Fungi</taxon>
        <taxon>Dikarya</taxon>
        <taxon>Ascomycota</taxon>
        <taxon>Pezizomycotina</taxon>
        <taxon>Pezizomycetes</taxon>
        <taxon>Pezizales</taxon>
        <taxon>Morchellaceae</taxon>
        <taxon>Morchella</taxon>
    </lineage>
</organism>
<dbReference type="EMBL" id="ML119165">
    <property type="protein sequence ID" value="RPB08325.1"/>
    <property type="molecule type" value="Genomic_DNA"/>
</dbReference>
<dbReference type="InParanoid" id="A0A3N4KRC8"/>
<dbReference type="Proteomes" id="UP000277580">
    <property type="component" value="Unassembled WGS sequence"/>
</dbReference>
<evidence type="ECO:0000313" key="2">
    <source>
        <dbReference type="EMBL" id="RPB08325.1"/>
    </source>
</evidence>
<dbReference type="AlphaFoldDB" id="A0A3N4KRC8"/>
<feature type="compositionally biased region" description="Low complexity" evidence="1">
    <location>
        <begin position="10"/>
        <end position="21"/>
    </location>
</feature>
<reference evidence="2 3" key="1">
    <citation type="journal article" date="2018" name="Nat. Ecol. Evol.">
        <title>Pezizomycetes genomes reveal the molecular basis of ectomycorrhizal truffle lifestyle.</title>
        <authorList>
            <person name="Murat C."/>
            <person name="Payen T."/>
            <person name="Noel B."/>
            <person name="Kuo A."/>
            <person name="Morin E."/>
            <person name="Chen J."/>
            <person name="Kohler A."/>
            <person name="Krizsan K."/>
            <person name="Balestrini R."/>
            <person name="Da Silva C."/>
            <person name="Montanini B."/>
            <person name="Hainaut M."/>
            <person name="Levati E."/>
            <person name="Barry K.W."/>
            <person name="Belfiori B."/>
            <person name="Cichocki N."/>
            <person name="Clum A."/>
            <person name="Dockter R.B."/>
            <person name="Fauchery L."/>
            <person name="Guy J."/>
            <person name="Iotti M."/>
            <person name="Le Tacon F."/>
            <person name="Lindquist E.A."/>
            <person name="Lipzen A."/>
            <person name="Malagnac F."/>
            <person name="Mello A."/>
            <person name="Molinier V."/>
            <person name="Miyauchi S."/>
            <person name="Poulain J."/>
            <person name="Riccioni C."/>
            <person name="Rubini A."/>
            <person name="Sitrit Y."/>
            <person name="Splivallo R."/>
            <person name="Traeger S."/>
            <person name="Wang M."/>
            <person name="Zifcakova L."/>
            <person name="Wipf D."/>
            <person name="Zambonelli A."/>
            <person name="Paolocci F."/>
            <person name="Nowrousian M."/>
            <person name="Ottonello S."/>
            <person name="Baldrian P."/>
            <person name="Spatafora J.W."/>
            <person name="Henrissat B."/>
            <person name="Nagy L.G."/>
            <person name="Aury J.M."/>
            <person name="Wincker P."/>
            <person name="Grigoriev I.V."/>
            <person name="Bonfante P."/>
            <person name="Martin F.M."/>
        </authorList>
    </citation>
    <scope>NUCLEOTIDE SEQUENCE [LARGE SCALE GENOMIC DNA]</scope>
    <source>
        <strain evidence="2 3">CCBAS932</strain>
    </source>
</reference>
<feature type="compositionally biased region" description="Polar residues" evidence="1">
    <location>
        <begin position="58"/>
        <end position="69"/>
    </location>
</feature>
<feature type="compositionally biased region" description="Basic residues" evidence="1">
    <location>
        <begin position="124"/>
        <end position="133"/>
    </location>
</feature>
<evidence type="ECO:0000313" key="3">
    <source>
        <dbReference type="Proteomes" id="UP000277580"/>
    </source>
</evidence>
<sequence>MKMPASMYYSSRSGAATPSSSNQLPRHRESGYRSSSTECVVNHPHMATRHEELARQPRQASSSRGTNYSRPPHPPPLVFFMAAQPPPPAKSVKFKEGNELATTVVIPNNEQMRELERAPESPPRSHHGRRSSHRRDEYEYVEDREARRYREERGGTRAYVNATAEEYMRDQRGDSRRRRR</sequence>
<feature type="region of interest" description="Disordered" evidence="1">
    <location>
        <begin position="1"/>
        <end position="180"/>
    </location>
</feature>
<keyword evidence="3" id="KW-1185">Reference proteome</keyword>
<name>A0A3N4KRC8_9PEZI</name>
<protein>
    <submittedName>
        <fullName evidence="2">Uncharacterized protein</fullName>
    </submittedName>
</protein>
<evidence type="ECO:0000256" key="1">
    <source>
        <dbReference type="SAM" id="MobiDB-lite"/>
    </source>
</evidence>
<accession>A0A3N4KRC8</accession>
<feature type="compositionally biased region" description="Basic and acidic residues" evidence="1">
    <location>
        <begin position="134"/>
        <end position="155"/>
    </location>
</feature>
<gene>
    <name evidence="2" type="ORF">P167DRAFT_578424</name>
</gene>
<proteinExistence type="predicted"/>